<keyword evidence="2" id="KW-0863">Zinc-finger</keyword>
<evidence type="ECO:0000256" key="4">
    <source>
        <dbReference type="PROSITE-ProRule" id="PRU00510"/>
    </source>
</evidence>
<dbReference type="AlphaFoldDB" id="A0A151AQD9"/>
<sequence>MDKAKMEHFKKRLLDEKSRVLSLIEKIEEFENIKSDNELSSELSLYDNHPADTGQQFYDKAKGVALHKNEIEILNSIDDALKAIDMGTYGQCKACGREISEERLEFIPYTQYCIKCKKAQYESMPSENHNRPPEEEVIEEAFGYGYNDGSDAIGFDAEDSYQSVDKFNRMENVYDYGHYGEDDEIGYVEDVEKISNEQYKNQLPD</sequence>
<keyword evidence="1" id="KW-0479">Metal-binding</keyword>
<feature type="zinc finger region" description="dksA C4-type" evidence="4">
    <location>
        <begin position="92"/>
        <end position="116"/>
    </location>
</feature>
<dbReference type="STRING" id="1121305.CLCOL_04280"/>
<comment type="caution">
    <text evidence="6">The sequence shown here is derived from an EMBL/GenBank/DDBJ whole genome shotgun (WGS) entry which is preliminary data.</text>
</comment>
<dbReference type="SUPFAM" id="SSF109635">
    <property type="entry name" value="DnaK suppressor protein DksA, alpha-hairpin domain"/>
    <property type="match status" value="1"/>
</dbReference>
<dbReference type="PROSITE" id="PS51128">
    <property type="entry name" value="ZF_DKSA_2"/>
    <property type="match status" value="1"/>
</dbReference>
<dbReference type="SUPFAM" id="SSF57716">
    <property type="entry name" value="Glucocorticoid receptor-like (DNA-binding domain)"/>
    <property type="match status" value="1"/>
</dbReference>
<evidence type="ECO:0000256" key="1">
    <source>
        <dbReference type="ARBA" id="ARBA00022723"/>
    </source>
</evidence>
<proteinExistence type="predicted"/>
<dbReference type="Proteomes" id="UP000075374">
    <property type="component" value="Unassembled WGS sequence"/>
</dbReference>
<feature type="domain" description="Zinc finger DksA/TraR C4-type" evidence="5">
    <location>
        <begin position="87"/>
        <end position="121"/>
    </location>
</feature>
<dbReference type="Gene3D" id="1.20.120.910">
    <property type="entry name" value="DksA, coiled-coil domain"/>
    <property type="match status" value="1"/>
</dbReference>
<organism evidence="6 7">
    <name type="scientific">Clostridium colicanis DSM 13634</name>
    <dbReference type="NCBI Taxonomy" id="1121305"/>
    <lineage>
        <taxon>Bacteria</taxon>
        <taxon>Bacillati</taxon>
        <taxon>Bacillota</taxon>
        <taxon>Clostridia</taxon>
        <taxon>Eubacteriales</taxon>
        <taxon>Clostridiaceae</taxon>
        <taxon>Clostridium</taxon>
    </lineage>
</organism>
<dbReference type="RefSeq" id="WP_061857362.1">
    <property type="nucleotide sequence ID" value="NZ_LTBB01000002.1"/>
</dbReference>
<accession>A0A151AQD9</accession>
<dbReference type="InterPro" id="IPR014240">
    <property type="entry name" value="YteA"/>
</dbReference>
<dbReference type="PANTHER" id="PTHR33823">
    <property type="entry name" value="RNA POLYMERASE-BINDING TRANSCRIPTION FACTOR DKSA-RELATED"/>
    <property type="match status" value="1"/>
</dbReference>
<dbReference type="PANTHER" id="PTHR33823:SF4">
    <property type="entry name" value="GENERAL STRESS PROTEIN 16O"/>
    <property type="match status" value="1"/>
</dbReference>
<evidence type="ECO:0000313" key="7">
    <source>
        <dbReference type="Proteomes" id="UP000075374"/>
    </source>
</evidence>
<reference evidence="6 7" key="1">
    <citation type="submission" date="2016-02" db="EMBL/GenBank/DDBJ databases">
        <title>Genome sequence of Clostridium colicanis DSM 13634.</title>
        <authorList>
            <person name="Poehlein A."/>
            <person name="Daniel R."/>
        </authorList>
    </citation>
    <scope>NUCLEOTIDE SEQUENCE [LARGE SCALE GENOMIC DNA]</scope>
    <source>
        <strain evidence="6 7">DSM 13634</strain>
    </source>
</reference>
<dbReference type="GO" id="GO:0008270">
    <property type="term" value="F:zinc ion binding"/>
    <property type="evidence" value="ECO:0007669"/>
    <property type="project" value="UniProtKB-KW"/>
</dbReference>
<evidence type="ECO:0000256" key="3">
    <source>
        <dbReference type="ARBA" id="ARBA00022833"/>
    </source>
</evidence>
<evidence type="ECO:0000313" key="6">
    <source>
        <dbReference type="EMBL" id="KYH29790.1"/>
    </source>
</evidence>
<keyword evidence="3" id="KW-0862">Zinc</keyword>
<protein>
    <submittedName>
        <fullName evidence="6">General stress protein 16O</fullName>
    </submittedName>
</protein>
<dbReference type="Pfam" id="PF01258">
    <property type="entry name" value="zf-dskA_traR"/>
    <property type="match status" value="1"/>
</dbReference>
<name>A0A151AQD9_9CLOT</name>
<dbReference type="InterPro" id="IPR000962">
    <property type="entry name" value="Znf_DskA_TraR"/>
</dbReference>
<dbReference type="NCBIfam" id="TIGR02890">
    <property type="entry name" value="bacill_yteA"/>
    <property type="match status" value="1"/>
</dbReference>
<dbReference type="PATRIC" id="fig|1121305.3.peg.430"/>
<keyword evidence="7" id="KW-1185">Reference proteome</keyword>
<evidence type="ECO:0000259" key="5">
    <source>
        <dbReference type="Pfam" id="PF01258"/>
    </source>
</evidence>
<dbReference type="InterPro" id="IPR037187">
    <property type="entry name" value="DnaK_N"/>
</dbReference>
<dbReference type="EMBL" id="LTBB01000002">
    <property type="protein sequence ID" value="KYH29790.1"/>
    <property type="molecule type" value="Genomic_DNA"/>
</dbReference>
<evidence type="ECO:0000256" key="2">
    <source>
        <dbReference type="ARBA" id="ARBA00022771"/>
    </source>
</evidence>
<gene>
    <name evidence="6" type="primary">yocK</name>
    <name evidence="6" type="ORF">CLCOL_04280</name>
</gene>